<dbReference type="Gene3D" id="2.40.30.10">
    <property type="entry name" value="Translation factors"/>
    <property type="match status" value="1"/>
</dbReference>
<reference evidence="13" key="2">
    <citation type="submission" date="2021-04" db="EMBL/GenBank/DDBJ databases">
        <authorList>
            <person name="Gilroy R."/>
        </authorList>
    </citation>
    <scope>NUCLEOTIDE SEQUENCE</scope>
    <source>
        <strain evidence="13">CHK32-1732</strain>
    </source>
</reference>
<comment type="function">
    <text evidence="10">Catalyzes the 2-thiolation of uridine at the wobble position (U34) of tRNA, leading to the formation of s(2)U34.</text>
</comment>
<dbReference type="PANTHER" id="PTHR11933">
    <property type="entry name" value="TRNA 5-METHYLAMINOMETHYL-2-THIOURIDYLATE -METHYLTRANSFERASE"/>
    <property type="match status" value="1"/>
</dbReference>
<dbReference type="InterPro" id="IPR004506">
    <property type="entry name" value="MnmA-like"/>
</dbReference>
<keyword evidence="5 10" id="KW-0547">Nucleotide-binding</keyword>
<dbReference type="Pfam" id="PF20258">
    <property type="entry name" value="tRNA_Me_trans_C"/>
    <property type="match status" value="1"/>
</dbReference>
<keyword evidence="7 10" id="KW-0694">RNA-binding</keyword>
<dbReference type="Proteomes" id="UP000824190">
    <property type="component" value="Unassembled WGS sequence"/>
</dbReference>
<evidence type="ECO:0000313" key="14">
    <source>
        <dbReference type="Proteomes" id="UP000824190"/>
    </source>
</evidence>
<evidence type="ECO:0000256" key="2">
    <source>
        <dbReference type="ARBA" id="ARBA00022555"/>
    </source>
</evidence>
<evidence type="ECO:0000256" key="5">
    <source>
        <dbReference type="ARBA" id="ARBA00022741"/>
    </source>
</evidence>
<dbReference type="Gene3D" id="3.40.50.620">
    <property type="entry name" value="HUPs"/>
    <property type="match status" value="1"/>
</dbReference>
<feature type="binding site" evidence="10">
    <location>
        <position position="125"/>
    </location>
    <ligand>
        <name>ATP</name>
        <dbReference type="ChEBI" id="CHEBI:30616"/>
    </ligand>
</feature>
<dbReference type="GO" id="GO:0005524">
    <property type="term" value="F:ATP binding"/>
    <property type="evidence" value="ECO:0007669"/>
    <property type="project" value="UniProtKB-KW"/>
</dbReference>
<dbReference type="AlphaFoldDB" id="A0A9D1RQG1"/>
<proteinExistence type="inferred from homology"/>
<evidence type="ECO:0000256" key="6">
    <source>
        <dbReference type="ARBA" id="ARBA00022840"/>
    </source>
</evidence>
<dbReference type="Gene3D" id="2.30.30.280">
    <property type="entry name" value="Adenine nucleotide alpha hydrolases-like domains"/>
    <property type="match status" value="1"/>
</dbReference>
<comment type="caution">
    <text evidence="10">Lacks conserved residue(s) required for the propagation of feature annotation.</text>
</comment>
<feature type="region of interest" description="Interaction with tRNA" evidence="10">
    <location>
        <begin position="143"/>
        <end position="145"/>
    </location>
</feature>
<feature type="active site" description="Nucleophile" evidence="10">
    <location>
        <position position="101"/>
    </location>
</feature>
<dbReference type="GO" id="GO:0103016">
    <property type="term" value="F:tRNA-uridine 2-sulfurtransferase activity"/>
    <property type="evidence" value="ECO:0007669"/>
    <property type="project" value="UniProtKB-EC"/>
</dbReference>
<keyword evidence="2 10" id="KW-0820">tRNA-binding</keyword>
<keyword evidence="6 10" id="KW-0067">ATP-binding</keyword>
<dbReference type="InterPro" id="IPR046884">
    <property type="entry name" value="MnmA-like_central"/>
</dbReference>
<feature type="domain" description="tRNA-specific 2-thiouridylase MnmA-like central" evidence="12">
    <location>
        <begin position="202"/>
        <end position="268"/>
    </location>
</feature>
<dbReference type="InterPro" id="IPR014729">
    <property type="entry name" value="Rossmann-like_a/b/a_fold"/>
</dbReference>
<sequence>MRVVAAMSGGVDSSVAASRALEAGHEVIGVHLALSQSPEAVRAGSRGCCSLEDSADARRVCDSLGIPFYVWDFSDRFKADVIDNFVDSYEIGETPNPCLRCNEKIKFEALLDRSIALGFDAVVTGHYARLHDGVMRRGIDDNKDQSYVLGVLTDEQLAHCMFPVGDTVKPEIRAEAKDLGMGVASKPDSHDICFIPDGRTQAFLGTKIGMRPGIVKDVEGETLAEHDGVYGFTIGQRKGLGLPGPAADGKPRYVTDIDASTGTVTVGRQDDLRIGHITADRLKRLDPAKYGETFECEVQVRAHGGVVPATATLTGAASDGPEAALELELHEPLRGVARGQAAVVYLPDADGDILIGSGTICATAPWEDAADAATDQDVDAEAQSA</sequence>
<dbReference type="InterPro" id="IPR023382">
    <property type="entry name" value="MnmA-like_central_sf"/>
</dbReference>
<gene>
    <name evidence="10 13" type="primary">mnmA</name>
    <name evidence="13" type="ORF">H9870_11485</name>
</gene>
<dbReference type="InterPro" id="IPR046885">
    <property type="entry name" value="MnmA-like_C"/>
</dbReference>
<dbReference type="PANTHER" id="PTHR11933:SF5">
    <property type="entry name" value="MITOCHONDRIAL TRNA-SPECIFIC 2-THIOURIDYLASE 1"/>
    <property type="match status" value="1"/>
</dbReference>
<comment type="subcellular location">
    <subcellularLocation>
        <location evidence="10">Cytoplasm</location>
    </subcellularLocation>
</comment>
<feature type="domain" description="tRNA-specific 2-thiouridylase MnmA-like C-terminal" evidence="11">
    <location>
        <begin position="276"/>
        <end position="360"/>
    </location>
</feature>
<dbReference type="EMBL" id="DXGC01000096">
    <property type="protein sequence ID" value="HIW92269.1"/>
    <property type="molecule type" value="Genomic_DNA"/>
</dbReference>
<evidence type="ECO:0000256" key="10">
    <source>
        <dbReference type="HAMAP-Rule" id="MF_00144"/>
    </source>
</evidence>
<keyword evidence="8" id="KW-1015">Disulfide bond</keyword>
<comment type="catalytic activity">
    <reaction evidence="9 10">
        <text>S-sulfanyl-L-cysteinyl-[protein] + uridine(34) in tRNA + AH2 + ATP = 2-thiouridine(34) in tRNA + L-cysteinyl-[protein] + A + AMP + diphosphate + H(+)</text>
        <dbReference type="Rhea" id="RHEA:47032"/>
        <dbReference type="Rhea" id="RHEA-COMP:10131"/>
        <dbReference type="Rhea" id="RHEA-COMP:11726"/>
        <dbReference type="Rhea" id="RHEA-COMP:11727"/>
        <dbReference type="Rhea" id="RHEA-COMP:11728"/>
        <dbReference type="ChEBI" id="CHEBI:13193"/>
        <dbReference type="ChEBI" id="CHEBI:15378"/>
        <dbReference type="ChEBI" id="CHEBI:17499"/>
        <dbReference type="ChEBI" id="CHEBI:29950"/>
        <dbReference type="ChEBI" id="CHEBI:30616"/>
        <dbReference type="ChEBI" id="CHEBI:33019"/>
        <dbReference type="ChEBI" id="CHEBI:61963"/>
        <dbReference type="ChEBI" id="CHEBI:65315"/>
        <dbReference type="ChEBI" id="CHEBI:87170"/>
        <dbReference type="ChEBI" id="CHEBI:456215"/>
        <dbReference type="EC" id="2.8.1.13"/>
    </reaction>
</comment>
<protein>
    <recommendedName>
        <fullName evidence="10">tRNA-specific 2-thiouridylase MnmA</fullName>
        <ecNumber evidence="10">2.8.1.13</ecNumber>
    </recommendedName>
</protein>
<dbReference type="FunFam" id="3.40.50.620:FF:000057">
    <property type="entry name" value="tRNA-specific 2-thiouridylase MnmA"/>
    <property type="match status" value="1"/>
</dbReference>
<feature type="binding site" evidence="10">
    <location>
        <position position="32"/>
    </location>
    <ligand>
        <name>ATP</name>
        <dbReference type="ChEBI" id="CHEBI:30616"/>
    </ligand>
</feature>
<dbReference type="HAMAP" id="MF_00144">
    <property type="entry name" value="tRNA_thiouridyl_MnmA"/>
    <property type="match status" value="1"/>
</dbReference>
<evidence type="ECO:0000256" key="9">
    <source>
        <dbReference type="ARBA" id="ARBA00051542"/>
    </source>
</evidence>
<evidence type="ECO:0000256" key="1">
    <source>
        <dbReference type="ARBA" id="ARBA00022490"/>
    </source>
</evidence>
<name>A0A9D1RQG1_9CORY</name>
<dbReference type="CDD" id="cd01998">
    <property type="entry name" value="MnmA_TRMU-like"/>
    <property type="match status" value="1"/>
</dbReference>
<keyword evidence="4 10" id="KW-0819">tRNA processing</keyword>
<evidence type="ECO:0000256" key="4">
    <source>
        <dbReference type="ARBA" id="ARBA00022694"/>
    </source>
</evidence>
<reference evidence="13" key="1">
    <citation type="journal article" date="2021" name="PeerJ">
        <title>Extensive microbial diversity within the chicken gut microbiome revealed by metagenomics and culture.</title>
        <authorList>
            <person name="Gilroy R."/>
            <person name="Ravi A."/>
            <person name="Getino M."/>
            <person name="Pursley I."/>
            <person name="Horton D.L."/>
            <person name="Alikhan N.F."/>
            <person name="Baker D."/>
            <person name="Gharbi K."/>
            <person name="Hall N."/>
            <person name="Watson M."/>
            <person name="Adriaenssens E.M."/>
            <person name="Foster-Nyarko E."/>
            <person name="Jarju S."/>
            <person name="Secka A."/>
            <person name="Antonio M."/>
            <person name="Oren A."/>
            <person name="Chaudhuri R.R."/>
            <person name="La Ragione R."/>
            <person name="Hildebrand F."/>
            <person name="Pallen M.J."/>
        </authorList>
    </citation>
    <scope>NUCLEOTIDE SEQUENCE</scope>
    <source>
        <strain evidence="13">CHK32-1732</strain>
    </source>
</reference>
<dbReference type="GO" id="GO:0002143">
    <property type="term" value="P:tRNA wobble position uridine thiolation"/>
    <property type="evidence" value="ECO:0007669"/>
    <property type="project" value="TreeGrafter"/>
</dbReference>
<organism evidence="13 14">
    <name type="scientific">Candidatus Corynebacterium avicola</name>
    <dbReference type="NCBI Taxonomy" id="2838527"/>
    <lineage>
        <taxon>Bacteria</taxon>
        <taxon>Bacillati</taxon>
        <taxon>Actinomycetota</taxon>
        <taxon>Actinomycetes</taxon>
        <taxon>Mycobacteriales</taxon>
        <taxon>Corynebacteriaceae</taxon>
        <taxon>Corynebacterium</taxon>
    </lineage>
</organism>
<evidence type="ECO:0000256" key="7">
    <source>
        <dbReference type="ARBA" id="ARBA00022884"/>
    </source>
</evidence>
<dbReference type="GO" id="GO:0005737">
    <property type="term" value="C:cytoplasm"/>
    <property type="evidence" value="ECO:0007669"/>
    <property type="project" value="UniProtKB-SubCell"/>
</dbReference>
<evidence type="ECO:0000259" key="12">
    <source>
        <dbReference type="Pfam" id="PF20259"/>
    </source>
</evidence>
<feature type="active site" description="Cysteine persulfide intermediate" evidence="10">
    <location>
        <position position="193"/>
    </location>
</feature>
<keyword evidence="3 10" id="KW-0808">Transferase</keyword>
<keyword evidence="1 10" id="KW-0963">Cytoplasm</keyword>
<dbReference type="SUPFAM" id="SSF52402">
    <property type="entry name" value="Adenine nucleotide alpha hydrolases-like"/>
    <property type="match status" value="1"/>
</dbReference>
<feature type="site" description="Interaction with tRNA" evidence="10">
    <location>
        <position position="126"/>
    </location>
</feature>
<evidence type="ECO:0000313" key="13">
    <source>
        <dbReference type="EMBL" id="HIW92269.1"/>
    </source>
</evidence>
<dbReference type="Pfam" id="PF03054">
    <property type="entry name" value="tRNA_Me_trans"/>
    <property type="match status" value="1"/>
</dbReference>
<dbReference type="EC" id="2.8.1.13" evidence="10"/>
<comment type="caution">
    <text evidence="13">The sequence shown here is derived from an EMBL/GenBank/DDBJ whole genome shotgun (WGS) entry which is preliminary data.</text>
</comment>
<evidence type="ECO:0000256" key="3">
    <source>
        <dbReference type="ARBA" id="ARBA00022679"/>
    </source>
</evidence>
<feature type="site" description="Interaction with tRNA" evidence="10">
    <location>
        <position position="340"/>
    </location>
</feature>
<feature type="binding site" evidence="10">
    <location>
        <begin position="6"/>
        <end position="13"/>
    </location>
    <ligand>
        <name>ATP</name>
        <dbReference type="ChEBI" id="CHEBI:30616"/>
    </ligand>
</feature>
<dbReference type="NCBIfam" id="NF001138">
    <property type="entry name" value="PRK00143.1"/>
    <property type="match status" value="1"/>
</dbReference>
<dbReference type="GO" id="GO:0000049">
    <property type="term" value="F:tRNA binding"/>
    <property type="evidence" value="ECO:0007669"/>
    <property type="project" value="UniProtKB-KW"/>
</dbReference>
<accession>A0A9D1RQG1</accession>
<dbReference type="NCBIfam" id="TIGR00420">
    <property type="entry name" value="trmU"/>
    <property type="match status" value="1"/>
</dbReference>
<evidence type="ECO:0000256" key="8">
    <source>
        <dbReference type="ARBA" id="ARBA00023157"/>
    </source>
</evidence>
<comment type="similarity">
    <text evidence="10">Belongs to the MnmA/TRMU family.</text>
</comment>
<dbReference type="Pfam" id="PF20259">
    <property type="entry name" value="tRNA_Me_trans_M"/>
    <property type="match status" value="1"/>
</dbReference>
<evidence type="ECO:0000259" key="11">
    <source>
        <dbReference type="Pfam" id="PF20258"/>
    </source>
</evidence>